<sequence length="162" mass="18223">MGGHTAVHAGQRGTHVVGRGKMHSALLRLRLTRSSARVSQVSFFSDSFQFGKQAKRPQKFRHNRNRPAPIIRRSKLRMKVYPEGLQFGVLCSFYSVDKHLQRGKAVGSNLPGLAFISIDSQKIDARLFHSPRTTALDAQKAYKGFQWEEYECPGRIALSLAL</sequence>
<reference evidence="1 2" key="1">
    <citation type="journal article" date="2014" name="BMC Genomics">
        <title>Genome and secretome analysis of the hemibiotrophic fungal pathogen, Moniliophthora roreri, which causes frosty pod rot disease of cacao: mechanisms of the biotrophic and necrotrophic phases.</title>
        <authorList>
            <person name="Meinhardt L.W."/>
            <person name="Costa G.G.L."/>
            <person name="Thomazella D.P.T."/>
            <person name="Teixeira P.J.P.L."/>
            <person name="Carazzolle M.F."/>
            <person name="Schuster S.C."/>
            <person name="Carlson J.E."/>
            <person name="Guiltinan M.J."/>
            <person name="Mieczkowski P."/>
            <person name="Farmer A."/>
            <person name="Ramaraj T."/>
            <person name="Crozier J."/>
            <person name="Davis R.E."/>
            <person name="Shao J."/>
            <person name="Melnick R.L."/>
            <person name="Pereira G.A.G."/>
            <person name="Bailey B.A."/>
        </authorList>
    </citation>
    <scope>NUCLEOTIDE SEQUENCE [LARGE SCALE GENOMIC DNA]</scope>
    <source>
        <strain evidence="1 2">MCA 2997</strain>
    </source>
</reference>
<dbReference type="EMBL" id="AWSO01001420">
    <property type="protein sequence ID" value="ESK83888.1"/>
    <property type="molecule type" value="Genomic_DNA"/>
</dbReference>
<keyword evidence="2" id="KW-1185">Reference proteome</keyword>
<dbReference type="HOGENOM" id="CLU_1635830_0_0_1"/>
<evidence type="ECO:0000313" key="1">
    <source>
        <dbReference type="EMBL" id="ESK83888.1"/>
    </source>
</evidence>
<organism evidence="1 2">
    <name type="scientific">Moniliophthora roreri (strain MCA 2997)</name>
    <name type="common">Cocoa frosty pod rot fungus</name>
    <name type="synonym">Crinipellis roreri</name>
    <dbReference type="NCBI Taxonomy" id="1381753"/>
    <lineage>
        <taxon>Eukaryota</taxon>
        <taxon>Fungi</taxon>
        <taxon>Dikarya</taxon>
        <taxon>Basidiomycota</taxon>
        <taxon>Agaricomycotina</taxon>
        <taxon>Agaricomycetes</taxon>
        <taxon>Agaricomycetidae</taxon>
        <taxon>Agaricales</taxon>
        <taxon>Marasmiineae</taxon>
        <taxon>Marasmiaceae</taxon>
        <taxon>Moniliophthora</taxon>
    </lineage>
</organism>
<proteinExistence type="predicted"/>
<dbReference type="AlphaFoldDB" id="V2WAQ0"/>
<gene>
    <name evidence="1" type="ORF">Moror_7576</name>
</gene>
<comment type="caution">
    <text evidence="1">The sequence shown here is derived from an EMBL/GenBank/DDBJ whole genome shotgun (WGS) entry which is preliminary data.</text>
</comment>
<dbReference type="Proteomes" id="UP000017559">
    <property type="component" value="Unassembled WGS sequence"/>
</dbReference>
<name>V2WAQ0_MONRO</name>
<evidence type="ECO:0000313" key="2">
    <source>
        <dbReference type="Proteomes" id="UP000017559"/>
    </source>
</evidence>
<protein>
    <submittedName>
        <fullName evidence="1">Uncharacterized protein</fullName>
    </submittedName>
</protein>
<dbReference type="KEGG" id="mrr:Moror_7576"/>
<accession>V2WAQ0</accession>